<comment type="caution">
    <text evidence="2">The sequence shown here is derived from an EMBL/GenBank/DDBJ whole genome shotgun (WGS) entry which is preliminary data.</text>
</comment>
<reference evidence="2" key="2">
    <citation type="submission" date="2021-12" db="EMBL/GenBank/DDBJ databases">
        <title>Resequencing data analysis of finger millet.</title>
        <authorList>
            <person name="Hatakeyama M."/>
            <person name="Aluri S."/>
            <person name="Balachadran M.T."/>
            <person name="Sivarajan S.R."/>
            <person name="Poveda L."/>
            <person name="Shimizu-Inatsugi R."/>
            <person name="Schlapbach R."/>
            <person name="Sreeman S.M."/>
            <person name="Shimizu K.K."/>
        </authorList>
    </citation>
    <scope>NUCLEOTIDE SEQUENCE</scope>
</reference>
<evidence type="ECO:0000313" key="3">
    <source>
        <dbReference type="Proteomes" id="UP001054889"/>
    </source>
</evidence>
<keyword evidence="3" id="KW-1185">Reference proteome</keyword>
<reference evidence="2" key="1">
    <citation type="journal article" date="2018" name="DNA Res.">
        <title>Multiple hybrid de novo genome assembly of finger millet, an orphan allotetraploid crop.</title>
        <authorList>
            <person name="Hatakeyama M."/>
            <person name="Aluri S."/>
            <person name="Balachadran M.T."/>
            <person name="Sivarajan S.R."/>
            <person name="Patrignani A."/>
            <person name="Gruter S."/>
            <person name="Poveda L."/>
            <person name="Shimizu-Inatsugi R."/>
            <person name="Baeten J."/>
            <person name="Francoijs K.J."/>
            <person name="Nataraja K.N."/>
            <person name="Reddy Y.A.N."/>
            <person name="Phadnis S."/>
            <person name="Ravikumar R.L."/>
            <person name="Schlapbach R."/>
            <person name="Sreeman S.M."/>
            <person name="Shimizu K.K."/>
        </authorList>
    </citation>
    <scope>NUCLEOTIDE SEQUENCE</scope>
</reference>
<feature type="compositionally biased region" description="Polar residues" evidence="1">
    <location>
        <begin position="52"/>
        <end position="66"/>
    </location>
</feature>
<dbReference type="EMBL" id="BQKI01000003">
    <property type="protein sequence ID" value="GJM90617.1"/>
    <property type="molecule type" value="Genomic_DNA"/>
</dbReference>
<dbReference type="Proteomes" id="UP001054889">
    <property type="component" value="Unassembled WGS sequence"/>
</dbReference>
<dbReference type="AlphaFoldDB" id="A0AAV5BX99"/>
<gene>
    <name evidence="2" type="primary">ga06917</name>
    <name evidence="2" type="ORF">PR202_ga06917</name>
</gene>
<evidence type="ECO:0000313" key="2">
    <source>
        <dbReference type="EMBL" id="GJM90617.1"/>
    </source>
</evidence>
<feature type="region of interest" description="Disordered" evidence="1">
    <location>
        <begin position="1"/>
        <end position="76"/>
    </location>
</feature>
<protein>
    <submittedName>
        <fullName evidence="2">Uncharacterized protein</fullName>
    </submittedName>
</protein>
<sequence>MRTRGRQPAWRRAELGGTRGSGMAWPRGAVRTLARSGAAGGRSAGSWSSISETNVDLTGQRATSQGGWAGRGREPD</sequence>
<evidence type="ECO:0000256" key="1">
    <source>
        <dbReference type="SAM" id="MobiDB-lite"/>
    </source>
</evidence>
<accession>A0AAV5BX99</accession>
<name>A0AAV5BX99_ELECO</name>
<organism evidence="2 3">
    <name type="scientific">Eleusine coracana subsp. coracana</name>
    <dbReference type="NCBI Taxonomy" id="191504"/>
    <lineage>
        <taxon>Eukaryota</taxon>
        <taxon>Viridiplantae</taxon>
        <taxon>Streptophyta</taxon>
        <taxon>Embryophyta</taxon>
        <taxon>Tracheophyta</taxon>
        <taxon>Spermatophyta</taxon>
        <taxon>Magnoliopsida</taxon>
        <taxon>Liliopsida</taxon>
        <taxon>Poales</taxon>
        <taxon>Poaceae</taxon>
        <taxon>PACMAD clade</taxon>
        <taxon>Chloridoideae</taxon>
        <taxon>Cynodonteae</taxon>
        <taxon>Eleusininae</taxon>
        <taxon>Eleusine</taxon>
    </lineage>
</organism>
<proteinExistence type="predicted"/>